<keyword evidence="1" id="KW-0732">Signal</keyword>
<feature type="signal peptide" evidence="1">
    <location>
        <begin position="1"/>
        <end position="21"/>
    </location>
</feature>
<evidence type="ECO:0000313" key="2">
    <source>
        <dbReference type="EMBL" id="MCS0588024.1"/>
    </source>
</evidence>
<protein>
    <recommendedName>
        <fullName evidence="4">Lipoprotein</fullName>
    </recommendedName>
</protein>
<dbReference type="PROSITE" id="PS51257">
    <property type="entry name" value="PROKAR_LIPOPROTEIN"/>
    <property type="match status" value="1"/>
</dbReference>
<keyword evidence="3" id="KW-1185">Reference proteome</keyword>
<feature type="chain" id="PRO_5046429237" description="Lipoprotein" evidence="1">
    <location>
        <begin position="22"/>
        <end position="110"/>
    </location>
</feature>
<gene>
    <name evidence="2" type="ORF">NX782_02265</name>
</gene>
<evidence type="ECO:0000313" key="3">
    <source>
        <dbReference type="Proteomes" id="UP001205560"/>
    </source>
</evidence>
<comment type="caution">
    <text evidence="2">The sequence shown here is derived from an EMBL/GenBank/DDBJ whole genome shotgun (WGS) entry which is preliminary data.</text>
</comment>
<evidence type="ECO:0000256" key="1">
    <source>
        <dbReference type="SAM" id="SignalP"/>
    </source>
</evidence>
<sequence length="110" mass="11728">MSHKFTFITCMGALLSGCAMFTPATESRYVSADGQLQIRGELVDSTSVKIFVNENKVIDEHVSLIHGDGAFAGNYQGKRVSADCSTSGGRKLHGTTCMVAVGGERVRLSL</sequence>
<evidence type="ECO:0008006" key="4">
    <source>
        <dbReference type="Google" id="ProtNLM"/>
    </source>
</evidence>
<reference evidence="2 3" key="1">
    <citation type="submission" date="2022-08" db="EMBL/GenBank/DDBJ databases">
        <title>Reclassification of Massilia species as members of the genera Telluria, Duganella, Pseudoduganella, Mokoshia gen. nov. and Zemynaea gen. nov. using orthogonal and non-orthogonal genome-based approaches.</title>
        <authorList>
            <person name="Bowman J.P."/>
        </authorList>
    </citation>
    <scope>NUCLEOTIDE SEQUENCE [LARGE SCALE GENOMIC DNA]</scope>
    <source>
        <strain evidence="2 3">LMG 28164</strain>
    </source>
</reference>
<dbReference type="Proteomes" id="UP001205560">
    <property type="component" value="Unassembled WGS sequence"/>
</dbReference>
<dbReference type="EMBL" id="JANUGX010000002">
    <property type="protein sequence ID" value="MCS0588024.1"/>
    <property type="molecule type" value="Genomic_DNA"/>
</dbReference>
<organism evidence="2 3">
    <name type="scientific">Massilia norwichensis</name>
    <dbReference type="NCBI Taxonomy" id="1442366"/>
    <lineage>
        <taxon>Bacteria</taxon>
        <taxon>Pseudomonadati</taxon>
        <taxon>Pseudomonadota</taxon>
        <taxon>Betaproteobacteria</taxon>
        <taxon>Burkholderiales</taxon>
        <taxon>Oxalobacteraceae</taxon>
        <taxon>Telluria group</taxon>
        <taxon>Massilia</taxon>
    </lineage>
</organism>
<accession>A0ABT2A1H1</accession>
<dbReference type="RefSeq" id="WP_258843871.1">
    <property type="nucleotide sequence ID" value="NZ_JANUGX010000002.1"/>
</dbReference>
<proteinExistence type="predicted"/>
<name>A0ABT2A1H1_9BURK</name>